<dbReference type="Gene3D" id="3.40.50.300">
    <property type="entry name" value="P-loop containing nucleotide triphosphate hydrolases"/>
    <property type="match status" value="1"/>
</dbReference>
<protein>
    <submittedName>
        <fullName evidence="5">Putative ABC transporter ATP-binding protein YlmA</fullName>
    </submittedName>
</protein>
<dbReference type="InterPro" id="IPR015856">
    <property type="entry name" value="ABC_transpr_CbiO/EcfA_su"/>
</dbReference>
<dbReference type="OrthoDB" id="9789994at2"/>
<proteinExistence type="predicted"/>
<reference evidence="5 6" key="1">
    <citation type="submission" date="2019-07" db="EMBL/GenBank/DDBJ databases">
        <title>Whole genome shotgun sequence of Brevifollis gellanilyticus NBRC 108608.</title>
        <authorList>
            <person name="Hosoyama A."/>
            <person name="Uohara A."/>
            <person name="Ohji S."/>
            <person name="Ichikawa N."/>
        </authorList>
    </citation>
    <scope>NUCLEOTIDE SEQUENCE [LARGE SCALE GENOMIC DNA]</scope>
    <source>
        <strain evidence="5 6">NBRC 108608</strain>
    </source>
</reference>
<comment type="caution">
    <text evidence="5">The sequence shown here is derived from an EMBL/GenBank/DDBJ whole genome shotgun (WGS) entry which is preliminary data.</text>
</comment>
<dbReference type="InterPro" id="IPR003593">
    <property type="entry name" value="AAA+_ATPase"/>
</dbReference>
<keyword evidence="2" id="KW-0547">Nucleotide-binding</keyword>
<dbReference type="SUPFAM" id="SSF52540">
    <property type="entry name" value="P-loop containing nucleoside triphosphate hydrolases"/>
    <property type="match status" value="1"/>
</dbReference>
<evidence type="ECO:0000256" key="2">
    <source>
        <dbReference type="ARBA" id="ARBA00022741"/>
    </source>
</evidence>
<accession>A0A512M4P6</accession>
<dbReference type="GO" id="GO:0016887">
    <property type="term" value="F:ATP hydrolysis activity"/>
    <property type="evidence" value="ECO:0007669"/>
    <property type="project" value="InterPro"/>
</dbReference>
<dbReference type="GO" id="GO:0005524">
    <property type="term" value="F:ATP binding"/>
    <property type="evidence" value="ECO:0007669"/>
    <property type="project" value="UniProtKB-KW"/>
</dbReference>
<evidence type="ECO:0000256" key="1">
    <source>
        <dbReference type="ARBA" id="ARBA00022448"/>
    </source>
</evidence>
<dbReference type="InterPro" id="IPR027417">
    <property type="entry name" value="P-loop_NTPase"/>
</dbReference>
<feature type="domain" description="ABC transporter" evidence="4">
    <location>
        <begin position="7"/>
        <end position="246"/>
    </location>
</feature>
<dbReference type="GO" id="GO:0016020">
    <property type="term" value="C:membrane"/>
    <property type="evidence" value="ECO:0007669"/>
    <property type="project" value="InterPro"/>
</dbReference>
<keyword evidence="3 5" id="KW-0067">ATP-binding</keyword>
<dbReference type="PROSITE" id="PS50893">
    <property type="entry name" value="ABC_TRANSPORTER_2"/>
    <property type="match status" value="1"/>
</dbReference>
<dbReference type="RefSeq" id="WP_146849155.1">
    <property type="nucleotide sequence ID" value="NZ_BKAG01000004.1"/>
</dbReference>
<dbReference type="PANTHER" id="PTHR43158:SF2">
    <property type="entry name" value="SKFA PEPTIDE EXPORT ATP-BINDING PROTEIN SKFE"/>
    <property type="match status" value="1"/>
</dbReference>
<keyword evidence="1" id="KW-0813">Transport</keyword>
<evidence type="ECO:0000256" key="3">
    <source>
        <dbReference type="ARBA" id="ARBA00022840"/>
    </source>
</evidence>
<name>A0A512M4P6_9BACT</name>
<dbReference type="AlphaFoldDB" id="A0A512M4P6"/>
<dbReference type="Proteomes" id="UP000321577">
    <property type="component" value="Unassembled WGS sequence"/>
</dbReference>
<evidence type="ECO:0000313" key="5">
    <source>
        <dbReference type="EMBL" id="GEP41700.1"/>
    </source>
</evidence>
<organism evidence="5 6">
    <name type="scientific">Brevifollis gellanilyticus</name>
    <dbReference type="NCBI Taxonomy" id="748831"/>
    <lineage>
        <taxon>Bacteria</taxon>
        <taxon>Pseudomonadati</taxon>
        <taxon>Verrucomicrobiota</taxon>
        <taxon>Verrucomicrobiia</taxon>
        <taxon>Verrucomicrobiales</taxon>
        <taxon>Verrucomicrobiaceae</taxon>
    </lineage>
</organism>
<dbReference type="SMART" id="SM00382">
    <property type="entry name" value="AAA"/>
    <property type="match status" value="1"/>
</dbReference>
<sequence length="264" mass="28986">MSADSLLRTQAATFVRGGRRILKGIDWEVKRGEHWCILGPNGCGKTSLINLITGYEPATDGEIQIGEDVFGNSDWREVRKRVGLVTNTLTTYIEPGEPVMHVVASGRDAKLNLWTPPSASLKKQASGLIEAAGCAHLKKSLWATLSQGEKQKILICRALMARFEVLILDEPCAGLDPVAREHFLNWMSEISSWPEAPSLVMVTHHVEEILPCLTHVFLLRDGEVLNQGEKADVLTSAALSTLYGAKVKLGLKEGRYSLKVMEAV</sequence>
<dbReference type="PANTHER" id="PTHR43158">
    <property type="entry name" value="SKFA PEPTIDE EXPORT ATP-BINDING PROTEIN SKFE"/>
    <property type="match status" value="1"/>
</dbReference>
<keyword evidence="6" id="KW-1185">Reference proteome</keyword>
<evidence type="ECO:0000313" key="6">
    <source>
        <dbReference type="Proteomes" id="UP000321577"/>
    </source>
</evidence>
<dbReference type="EMBL" id="BKAG01000004">
    <property type="protein sequence ID" value="GEP41700.1"/>
    <property type="molecule type" value="Genomic_DNA"/>
</dbReference>
<dbReference type="PROSITE" id="PS00211">
    <property type="entry name" value="ABC_TRANSPORTER_1"/>
    <property type="match status" value="1"/>
</dbReference>
<evidence type="ECO:0000259" key="4">
    <source>
        <dbReference type="PROSITE" id="PS50893"/>
    </source>
</evidence>
<gene>
    <name evidence="5" type="primary">ylmA</name>
    <name evidence="5" type="ORF">BGE01nite_09910</name>
</gene>
<dbReference type="GO" id="GO:0055085">
    <property type="term" value="P:transmembrane transport"/>
    <property type="evidence" value="ECO:0007669"/>
    <property type="project" value="InterPro"/>
</dbReference>
<dbReference type="CDD" id="cd03225">
    <property type="entry name" value="ABC_cobalt_CbiO_domain1"/>
    <property type="match status" value="1"/>
</dbReference>
<dbReference type="Pfam" id="PF00005">
    <property type="entry name" value="ABC_tran"/>
    <property type="match status" value="1"/>
</dbReference>
<dbReference type="InterPro" id="IPR003439">
    <property type="entry name" value="ABC_transporter-like_ATP-bd"/>
</dbReference>
<dbReference type="InterPro" id="IPR017871">
    <property type="entry name" value="ABC_transporter-like_CS"/>
</dbReference>